<evidence type="ECO:0000313" key="2">
    <source>
        <dbReference type="WBParaSite" id="ACRNAN_Path_925.g3562.t1"/>
    </source>
</evidence>
<protein>
    <submittedName>
        <fullName evidence="2">Uncharacterized protein</fullName>
    </submittedName>
</protein>
<dbReference type="WBParaSite" id="ACRNAN_Path_925.g3562.t1">
    <property type="protein sequence ID" value="ACRNAN_Path_925.g3562.t1"/>
    <property type="gene ID" value="ACRNAN_Path_925.g3562"/>
</dbReference>
<evidence type="ECO:0000313" key="1">
    <source>
        <dbReference type="Proteomes" id="UP000887540"/>
    </source>
</evidence>
<dbReference type="AlphaFoldDB" id="A0A914CDH1"/>
<keyword evidence="1" id="KW-1185">Reference proteome</keyword>
<name>A0A914CDH1_9BILA</name>
<dbReference type="Proteomes" id="UP000887540">
    <property type="component" value="Unplaced"/>
</dbReference>
<sequence>MLENVLNKMVLKTELIVEIAKLVDDLIISYNYISSNETLPNDSNVKQLLRNLQVRLDHINNLNKQLPSQGLEQIPELTLEVLESRVSLMDLADSDYYVNRLVFNGIVNDTDYEIHQKVASIEKNVNNLRWLSQKTIEPSFESNLNKSLPKYEMLLEVAKHMENFALFYKYVFWKMDEPATPLFMDKLTNFLNNMKYQITIIYDRNEQFPKQGIAQLPESVLVTIEERTNSSIILFDYRNLLNIIHNSTIEILTTEEKANIHEKVIQLERDFSALYINDSLMKADFAMVEYAKLVYEFAEFYDYFSVDETGEITAKIIPDRINEMRKIIDSLNKHVKHVKAGVSIPSNGEFMPLFAELYFEAVDCISFGPI</sequence>
<proteinExistence type="predicted"/>
<accession>A0A914CDH1</accession>
<organism evidence="1 2">
    <name type="scientific">Acrobeloides nanus</name>
    <dbReference type="NCBI Taxonomy" id="290746"/>
    <lineage>
        <taxon>Eukaryota</taxon>
        <taxon>Metazoa</taxon>
        <taxon>Ecdysozoa</taxon>
        <taxon>Nematoda</taxon>
        <taxon>Chromadorea</taxon>
        <taxon>Rhabditida</taxon>
        <taxon>Tylenchina</taxon>
        <taxon>Cephalobomorpha</taxon>
        <taxon>Cephaloboidea</taxon>
        <taxon>Cephalobidae</taxon>
        <taxon>Acrobeloides</taxon>
    </lineage>
</organism>
<reference evidence="2" key="1">
    <citation type="submission" date="2022-11" db="UniProtKB">
        <authorList>
            <consortium name="WormBaseParasite"/>
        </authorList>
    </citation>
    <scope>IDENTIFICATION</scope>
</reference>